<evidence type="ECO:0000256" key="8">
    <source>
        <dbReference type="ARBA" id="ARBA00048109"/>
    </source>
</evidence>
<dbReference type="InterPro" id="IPR050583">
    <property type="entry name" value="Mycobacterial_A85_antigen"/>
</dbReference>
<evidence type="ECO:0000256" key="6">
    <source>
        <dbReference type="ARBA" id="ARBA00023315"/>
    </source>
</evidence>
<sequence length="347" mass="37678">MPAPDLAVSRRSLLTAAAAAPALAIGAGAVAGAPAALAADPARWTMVEGLAFVKDPTGRLIVELPELRSFDFRFTSTAVGTYPPSLRVMVPEGYATSTRTYPVLVLLHGFGGNFKDWTDAGGVQAATAGKDVIVVMPDGGSSFYVNAQYDRVSRYRWDDYVIGQILPFVHANFRTDPSRMAIAGLSMGGFGALTLGQKHAELFRSISSYSGPGRVDNPGVELAMWACPSLDWKFVPGARTNLPGAIWGNWPYSARRFDADPIRQAERYRGKRLFLRTGDGILPDLTKLYGNTIELVVRDTLDALSGTLTRKGIAHDYRVDPGVSHEWPFWQRCLVEDLPGMLETLNG</sequence>
<feature type="chain" id="PRO_5045995348" description="Acyl-CoA:diacylglycerol acyltransferase" evidence="9">
    <location>
        <begin position="39"/>
        <end position="347"/>
    </location>
</feature>
<dbReference type="PROSITE" id="PS51318">
    <property type="entry name" value="TAT"/>
    <property type="match status" value="1"/>
</dbReference>
<dbReference type="EC" id="2.3.1.122" evidence="3"/>
<evidence type="ECO:0000256" key="7">
    <source>
        <dbReference type="ARBA" id="ARBA00032572"/>
    </source>
</evidence>
<evidence type="ECO:0000256" key="9">
    <source>
        <dbReference type="SAM" id="SignalP"/>
    </source>
</evidence>
<comment type="similarity">
    <text evidence="2">Belongs to the mycobacterial A85 antigen family.</text>
</comment>
<keyword evidence="6" id="KW-0012">Acyltransferase</keyword>
<organism evidence="10 11">
    <name type="scientific">Brachybacterium equifaecis</name>
    <dbReference type="NCBI Taxonomy" id="2910770"/>
    <lineage>
        <taxon>Bacteria</taxon>
        <taxon>Bacillati</taxon>
        <taxon>Actinomycetota</taxon>
        <taxon>Actinomycetes</taxon>
        <taxon>Micrococcales</taxon>
        <taxon>Dermabacteraceae</taxon>
        <taxon>Brachybacterium</taxon>
    </lineage>
</organism>
<evidence type="ECO:0000313" key="10">
    <source>
        <dbReference type="EMBL" id="MCL6422492.1"/>
    </source>
</evidence>
<keyword evidence="11" id="KW-1185">Reference proteome</keyword>
<reference evidence="10" key="1">
    <citation type="submission" date="2022-02" db="EMBL/GenBank/DDBJ databases">
        <authorList>
            <person name="Lee M."/>
            <person name="Kim S.-J."/>
            <person name="Jung M.-Y."/>
        </authorList>
    </citation>
    <scope>NUCLEOTIDE SEQUENCE</scope>
    <source>
        <strain evidence="10">JHP9</strain>
    </source>
</reference>
<dbReference type="EMBL" id="JAKNCJ010000001">
    <property type="protein sequence ID" value="MCL6422492.1"/>
    <property type="molecule type" value="Genomic_DNA"/>
</dbReference>
<evidence type="ECO:0000256" key="1">
    <source>
        <dbReference type="ARBA" id="ARBA00000697"/>
    </source>
</evidence>
<dbReference type="Gene3D" id="3.40.50.1820">
    <property type="entry name" value="alpha/beta hydrolase"/>
    <property type="match status" value="1"/>
</dbReference>
<dbReference type="InterPro" id="IPR029058">
    <property type="entry name" value="AB_hydrolase_fold"/>
</dbReference>
<comment type="catalytic activity">
    <reaction evidence="8">
        <text>an acyl-CoA + a 1,2-diacyl-sn-glycerol = a triacyl-sn-glycerol + CoA</text>
        <dbReference type="Rhea" id="RHEA:10868"/>
        <dbReference type="ChEBI" id="CHEBI:17815"/>
        <dbReference type="ChEBI" id="CHEBI:57287"/>
        <dbReference type="ChEBI" id="CHEBI:58342"/>
        <dbReference type="ChEBI" id="CHEBI:64615"/>
        <dbReference type="EC" id="2.3.1.20"/>
    </reaction>
</comment>
<feature type="signal peptide" evidence="9">
    <location>
        <begin position="1"/>
        <end position="38"/>
    </location>
</feature>
<evidence type="ECO:0000256" key="5">
    <source>
        <dbReference type="ARBA" id="ARBA00022679"/>
    </source>
</evidence>
<dbReference type="EC" id="2.3.1.20" evidence="4"/>
<dbReference type="PANTHER" id="PTHR48098:SF1">
    <property type="entry name" value="DIACYLGLYCEROL ACYLTRANSFERASE_MYCOLYLTRANSFERASE AG85A"/>
    <property type="match status" value="1"/>
</dbReference>
<proteinExistence type="inferred from homology"/>
<dbReference type="Proteomes" id="UP001203761">
    <property type="component" value="Unassembled WGS sequence"/>
</dbReference>
<gene>
    <name evidence="10" type="ORF">Bequi_03680</name>
</gene>
<dbReference type="InterPro" id="IPR000801">
    <property type="entry name" value="Esterase-like"/>
</dbReference>
<evidence type="ECO:0000256" key="3">
    <source>
        <dbReference type="ARBA" id="ARBA00012820"/>
    </source>
</evidence>
<keyword evidence="5" id="KW-0808">Transferase</keyword>
<evidence type="ECO:0000256" key="2">
    <source>
        <dbReference type="ARBA" id="ARBA00005874"/>
    </source>
</evidence>
<dbReference type="Pfam" id="PF00756">
    <property type="entry name" value="Esterase"/>
    <property type="match status" value="1"/>
</dbReference>
<evidence type="ECO:0000256" key="4">
    <source>
        <dbReference type="ARBA" id="ARBA00013244"/>
    </source>
</evidence>
<evidence type="ECO:0000313" key="11">
    <source>
        <dbReference type="Proteomes" id="UP001203761"/>
    </source>
</evidence>
<protein>
    <recommendedName>
        <fullName evidence="7">Acyl-CoA:diacylglycerol acyltransferase</fullName>
        <ecNumber evidence="3">2.3.1.122</ecNumber>
        <ecNumber evidence="4">2.3.1.20</ecNumber>
    </recommendedName>
</protein>
<dbReference type="RefSeq" id="WP_249736589.1">
    <property type="nucleotide sequence ID" value="NZ_JAKNCJ010000001.1"/>
</dbReference>
<keyword evidence="9" id="KW-0732">Signal</keyword>
<comment type="caution">
    <text evidence="10">The sequence shown here is derived from an EMBL/GenBank/DDBJ whole genome shotgun (WGS) entry which is preliminary data.</text>
</comment>
<dbReference type="InterPro" id="IPR006311">
    <property type="entry name" value="TAT_signal"/>
</dbReference>
<dbReference type="SUPFAM" id="SSF53474">
    <property type="entry name" value="alpha/beta-Hydrolases"/>
    <property type="match status" value="1"/>
</dbReference>
<name>A0ABT0QXT2_9MICO</name>
<comment type="catalytic activity">
    <reaction evidence="1">
        <text>2 alpha,alpha'-trehalose 6-mycolate = alpha,alpha'-trehalose 6,6'-bismycolate + alpha,alpha-trehalose</text>
        <dbReference type="Rhea" id="RHEA:23472"/>
        <dbReference type="ChEBI" id="CHEBI:16551"/>
        <dbReference type="ChEBI" id="CHEBI:18195"/>
        <dbReference type="ChEBI" id="CHEBI:18234"/>
        <dbReference type="EC" id="2.3.1.122"/>
    </reaction>
</comment>
<accession>A0ABT0QXT2</accession>
<dbReference type="PANTHER" id="PTHR48098">
    <property type="entry name" value="ENTEROCHELIN ESTERASE-RELATED"/>
    <property type="match status" value="1"/>
</dbReference>